<gene>
    <name evidence="1" type="ORF">BWK73_31800</name>
</gene>
<reference evidence="1 2" key="1">
    <citation type="submission" date="2017-01" db="EMBL/GenBank/DDBJ databases">
        <title>Novel large sulfur bacteria in the metagenomes of groundwater-fed chemosynthetic microbial mats in the Lake Huron basin.</title>
        <authorList>
            <person name="Sharrar A.M."/>
            <person name="Flood B.E."/>
            <person name="Bailey J.V."/>
            <person name="Jones D.S."/>
            <person name="Biddanda B."/>
            <person name="Ruberg S.A."/>
            <person name="Marcus D.N."/>
            <person name="Dick G.J."/>
        </authorList>
    </citation>
    <scope>NUCLEOTIDE SEQUENCE [LARGE SCALE GENOMIC DNA]</scope>
    <source>
        <strain evidence="1">A8</strain>
    </source>
</reference>
<protein>
    <submittedName>
        <fullName evidence="1">Uncharacterized protein</fullName>
    </submittedName>
</protein>
<accession>A0A1Y1QIA1</accession>
<organism evidence="1 2">
    <name type="scientific">Thiothrix lacustris</name>
    <dbReference type="NCBI Taxonomy" id="525917"/>
    <lineage>
        <taxon>Bacteria</taxon>
        <taxon>Pseudomonadati</taxon>
        <taxon>Pseudomonadota</taxon>
        <taxon>Gammaproteobacteria</taxon>
        <taxon>Thiotrichales</taxon>
        <taxon>Thiotrichaceae</taxon>
        <taxon>Thiothrix</taxon>
    </lineage>
</organism>
<dbReference type="AlphaFoldDB" id="A0A1Y1QIA1"/>
<comment type="caution">
    <text evidence="1">The sequence shown here is derived from an EMBL/GenBank/DDBJ whole genome shotgun (WGS) entry which is preliminary data.</text>
</comment>
<evidence type="ECO:0000313" key="2">
    <source>
        <dbReference type="Proteomes" id="UP000192491"/>
    </source>
</evidence>
<dbReference type="InterPro" id="IPR005368">
    <property type="entry name" value="UPF0175"/>
</dbReference>
<sequence length="90" mass="10205">MQEQIINISFPVNANILLSLKESKDEFIRDVLFSTALLFYRKGKLSLGKAAELAGYDKLDFIDKLRREGEPVFDYSADEIDEIFADAANV</sequence>
<dbReference type="EMBL" id="MTEJ01000260">
    <property type="protein sequence ID" value="OQX06102.1"/>
    <property type="molecule type" value="Genomic_DNA"/>
</dbReference>
<evidence type="ECO:0000313" key="1">
    <source>
        <dbReference type="EMBL" id="OQX06102.1"/>
    </source>
</evidence>
<proteinExistence type="predicted"/>
<dbReference type="Pfam" id="PF03683">
    <property type="entry name" value="UPF0175"/>
    <property type="match status" value="1"/>
</dbReference>
<dbReference type="Proteomes" id="UP000192491">
    <property type="component" value="Unassembled WGS sequence"/>
</dbReference>
<name>A0A1Y1QIA1_9GAMM</name>